<evidence type="ECO:0000256" key="1">
    <source>
        <dbReference type="ARBA" id="ARBA00001936"/>
    </source>
</evidence>
<dbReference type="Proteomes" id="UP000326939">
    <property type="component" value="Chromosome 8"/>
</dbReference>
<dbReference type="InterPro" id="IPR001932">
    <property type="entry name" value="PPM-type_phosphatase-like_dom"/>
</dbReference>
<evidence type="ECO:0000256" key="5">
    <source>
        <dbReference type="ARBA" id="ARBA00022801"/>
    </source>
</evidence>
<gene>
    <name evidence="11" type="ORF">DKX38_012749</name>
</gene>
<dbReference type="Pfam" id="PF00481">
    <property type="entry name" value="PP2C"/>
    <property type="match status" value="1"/>
</dbReference>
<dbReference type="SMART" id="SM00332">
    <property type="entry name" value="PP2Cc"/>
    <property type="match status" value="1"/>
</dbReference>
<comment type="caution">
    <text evidence="11">The sequence shown here is derived from an EMBL/GenBank/DDBJ whole genome shotgun (WGS) entry which is preliminary data.</text>
</comment>
<evidence type="ECO:0000313" key="11">
    <source>
        <dbReference type="EMBL" id="KAB5544637.1"/>
    </source>
</evidence>
<keyword evidence="4" id="KW-0479">Metal-binding</keyword>
<evidence type="ECO:0000256" key="6">
    <source>
        <dbReference type="ARBA" id="ARBA00022842"/>
    </source>
</evidence>
<accession>A0A5N5LPG7</accession>
<dbReference type="InterPro" id="IPR036457">
    <property type="entry name" value="PPM-type-like_dom_sf"/>
</dbReference>
<dbReference type="Gene3D" id="3.60.40.10">
    <property type="entry name" value="PPM-type phosphatase domain"/>
    <property type="match status" value="1"/>
</dbReference>
<dbReference type="SUPFAM" id="SSF81606">
    <property type="entry name" value="PP2C-like"/>
    <property type="match status" value="1"/>
</dbReference>
<dbReference type="PROSITE" id="PS51746">
    <property type="entry name" value="PPM_2"/>
    <property type="match status" value="1"/>
</dbReference>
<comment type="cofactor">
    <cofactor evidence="1">
        <name>Mn(2+)</name>
        <dbReference type="ChEBI" id="CHEBI:29035"/>
    </cofactor>
</comment>
<dbReference type="PANTHER" id="PTHR47992">
    <property type="entry name" value="PROTEIN PHOSPHATASE"/>
    <property type="match status" value="1"/>
</dbReference>
<protein>
    <recommendedName>
        <fullName evidence="3">protein-serine/threonine phosphatase</fullName>
        <ecNumber evidence="3">3.1.3.16</ecNumber>
    </recommendedName>
</protein>
<dbReference type="InterPro" id="IPR015655">
    <property type="entry name" value="PP2C"/>
</dbReference>
<dbReference type="CDD" id="cd00143">
    <property type="entry name" value="PP2Cc"/>
    <property type="match status" value="1"/>
</dbReference>
<evidence type="ECO:0000256" key="8">
    <source>
        <dbReference type="ARBA" id="ARBA00023211"/>
    </source>
</evidence>
<keyword evidence="8" id="KW-0464">Manganese</keyword>
<dbReference type="GO" id="GO:0004722">
    <property type="term" value="F:protein serine/threonine phosphatase activity"/>
    <property type="evidence" value="ECO:0007669"/>
    <property type="project" value="UniProtKB-EC"/>
</dbReference>
<dbReference type="AlphaFoldDB" id="A0A5N5LPG7"/>
<evidence type="ECO:0000256" key="2">
    <source>
        <dbReference type="ARBA" id="ARBA00001946"/>
    </source>
</evidence>
<keyword evidence="5 9" id="KW-0378">Hydrolase</keyword>
<sequence length="613" mass="68269">MSLRCLLITGDVLRSKSTPCSIHRNHNHPRTTNKEDRIPRATPKALAHVRSAFASAAYFASQIATKQAPLPWVTISLCSERCRGGLATESLLAFVHIRVIINEGISVIEICGMLQALMNLLSLCFKPFGHGSSSNSDSKFESFVGVSKERKDGLLSYRDVGRYGSGEFSMAVVQANQVIEDQSQIESGPFGTFVGVYDGHGGPEAARFVCDHLFRHFQEYKTVKKINWDLKDGIFHVNVKDWEVSTGWLCVYAAISAETHGVVTSETVQRAFCATEEGFTNLVSELWSTRPQMATVGSCCLVGVICQQTLFVANLGDSRVVLGKKVGNTGGVAAIQLSTEHNANLEVIRHELNNLHPNDPQIVVLKHGVWRVKGIIQVSRSIGDAYMKHARFNREPINAKFRLPEPMDMPILSANPTIISHPLHPNDSFLVFASDGLWEHLSNEKVVDIVHNNPRARRELQSIIDEFLLCILFGLFIHEMFSLVLCMDYALISKMAIIHSKSRFYADSTLHKACALLGYGCVHSCSKFRCVSTRIHAGLVLMQGSAKRLVKAALQEAARKREMRYSDLQKIEKKVRRHFHDDITVIVLFLNHDLISKSAVQTPPVSIRSALER</sequence>
<dbReference type="GO" id="GO:0046872">
    <property type="term" value="F:metal ion binding"/>
    <property type="evidence" value="ECO:0007669"/>
    <property type="project" value="UniProtKB-KW"/>
</dbReference>
<evidence type="ECO:0000313" key="12">
    <source>
        <dbReference type="Proteomes" id="UP000326939"/>
    </source>
</evidence>
<evidence type="ECO:0000256" key="3">
    <source>
        <dbReference type="ARBA" id="ARBA00013081"/>
    </source>
</evidence>
<evidence type="ECO:0000256" key="7">
    <source>
        <dbReference type="ARBA" id="ARBA00022912"/>
    </source>
</evidence>
<evidence type="ECO:0000256" key="9">
    <source>
        <dbReference type="RuleBase" id="RU003465"/>
    </source>
</evidence>
<keyword evidence="7 9" id="KW-0904">Protein phosphatase</keyword>
<keyword evidence="6" id="KW-0460">Magnesium</keyword>
<evidence type="ECO:0000259" key="10">
    <source>
        <dbReference type="PROSITE" id="PS51746"/>
    </source>
</evidence>
<comment type="cofactor">
    <cofactor evidence="2">
        <name>Mg(2+)</name>
        <dbReference type="ChEBI" id="CHEBI:18420"/>
    </cofactor>
</comment>
<name>A0A5N5LPG7_9ROSI</name>
<reference evidence="12" key="1">
    <citation type="journal article" date="2019" name="Gigascience">
        <title>De novo genome assembly of the endangered Acer yangbiense, a plant species with extremely small populations endemic to Yunnan Province, China.</title>
        <authorList>
            <person name="Yang J."/>
            <person name="Wariss H.M."/>
            <person name="Tao L."/>
            <person name="Zhang R."/>
            <person name="Yun Q."/>
            <person name="Hollingsworth P."/>
            <person name="Dao Z."/>
            <person name="Luo G."/>
            <person name="Guo H."/>
            <person name="Ma Y."/>
            <person name="Sun W."/>
        </authorList>
    </citation>
    <scope>NUCLEOTIDE SEQUENCE [LARGE SCALE GENOMIC DNA]</scope>
    <source>
        <strain evidence="12">cv. br00</strain>
    </source>
</reference>
<evidence type="ECO:0000256" key="4">
    <source>
        <dbReference type="ARBA" id="ARBA00022723"/>
    </source>
</evidence>
<dbReference type="EMBL" id="VDCV01000008">
    <property type="protein sequence ID" value="KAB5544637.1"/>
    <property type="molecule type" value="Genomic_DNA"/>
</dbReference>
<dbReference type="InterPro" id="IPR000222">
    <property type="entry name" value="PP2C_BS"/>
</dbReference>
<feature type="domain" description="PPM-type phosphatase" evidence="10">
    <location>
        <begin position="164"/>
        <end position="590"/>
    </location>
</feature>
<dbReference type="PROSITE" id="PS01032">
    <property type="entry name" value="PPM_1"/>
    <property type="match status" value="1"/>
</dbReference>
<dbReference type="EC" id="3.1.3.16" evidence="3"/>
<organism evidence="11 12">
    <name type="scientific">Salix brachista</name>
    <dbReference type="NCBI Taxonomy" id="2182728"/>
    <lineage>
        <taxon>Eukaryota</taxon>
        <taxon>Viridiplantae</taxon>
        <taxon>Streptophyta</taxon>
        <taxon>Embryophyta</taxon>
        <taxon>Tracheophyta</taxon>
        <taxon>Spermatophyta</taxon>
        <taxon>Magnoliopsida</taxon>
        <taxon>eudicotyledons</taxon>
        <taxon>Gunneridae</taxon>
        <taxon>Pentapetalae</taxon>
        <taxon>rosids</taxon>
        <taxon>fabids</taxon>
        <taxon>Malpighiales</taxon>
        <taxon>Salicaceae</taxon>
        <taxon>Saliceae</taxon>
        <taxon>Salix</taxon>
    </lineage>
</organism>
<comment type="similarity">
    <text evidence="9">Belongs to the PP2C family.</text>
</comment>
<proteinExistence type="inferred from homology"/>
<keyword evidence="12" id="KW-1185">Reference proteome</keyword>